<protein>
    <submittedName>
        <fullName evidence="2">Uncharacterized protein</fullName>
    </submittedName>
</protein>
<keyword evidence="3" id="KW-1185">Reference proteome</keyword>
<dbReference type="Proteomes" id="UP001295423">
    <property type="component" value="Unassembled WGS sequence"/>
</dbReference>
<comment type="caution">
    <text evidence="2">The sequence shown here is derived from an EMBL/GenBank/DDBJ whole genome shotgun (WGS) entry which is preliminary data.</text>
</comment>
<evidence type="ECO:0000313" key="2">
    <source>
        <dbReference type="EMBL" id="CAJ1962284.1"/>
    </source>
</evidence>
<accession>A0AAD2G4I0</accession>
<proteinExistence type="predicted"/>
<organism evidence="2 3">
    <name type="scientific">Cylindrotheca closterium</name>
    <dbReference type="NCBI Taxonomy" id="2856"/>
    <lineage>
        <taxon>Eukaryota</taxon>
        <taxon>Sar</taxon>
        <taxon>Stramenopiles</taxon>
        <taxon>Ochrophyta</taxon>
        <taxon>Bacillariophyta</taxon>
        <taxon>Bacillariophyceae</taxon>
        <taxon>Bacillariophycidae</taxon>
        <taxon>Bacillariales</taxon>
        <taxon>Bacillariaceae</taxon>
        <taxon>Cylindrotheca</taxon>
    </lineage>
</organism>
<evidence type="ECO:0000256" key="1">
    <source>
        <dbReference type="SAM" id="MobiDB-lite"/>
    </source>
</evidence>
<feature type="region of interest" description="Disordered" evidence="1">
    <location>
        <begin position="1"/>
        <end position="22"/>
    </location>
</feature>
<reference evidence="2" key="1">
    <citation type="submission" date="2023-08" db="EMBL/GenBank/DDBJ databases">
        <authorList>
            <person name="Audoor S."/>
            <person name="Bilcke G."/>
        </authorList>
    </citation>
    <scope>NUCLEOTIDE SEQUENCE</scope>
</reference>
<gene>
    <name evidence="2" type="ORF">CYCCA115_LOCUS19610</name>
</gene>
<dbReference type="EMBL" id="CAKOGP040002103">
    <property type="protein sequence ID" value="CAJ1962284.1"/>
    <property type="molecule type" value="Genomic_DNA"/>
</dbReference>
<sequence length="259" mass="29366">MGKKGKKSKRKGRGSVDDKVLDKSSRRSLAQWEIGQRVIISGLKQATRFNGNTGTIISVPTNSGSRYGVSVDGHKIAVLPSNLESSTPDQEICYGLEEQLREENEKTSMDADSMAAMRMMMNMFMTEEHQMKIYGRKIKPLPDFLGELRDDGGGLPNAVNSYWADTYLRTAFEQDSNMPHVFELGLKSPDYEPEPTDILKRLGTNRPDKIRWLLGPRRIGDIFPHEAYPYTSHIRHSYSNQAYRKEVLHLGTIMSPWAL</sequence>
<name>A0AAD2G4I0_9STRA</name>
<feature type="compositionally biased region" description="Basic residues" evidence="1">
    <location>
        <begin position="1"/>
        <end position="13"/>
    </location>
</feature>
<evidence type="ECO:0000313" key="3">
    <source>
        <dbReference type="Proteomes" id="UP001295423"/>
    </source>
</evidence>
<dbReference type="AlphaFoldDB" id="A0AAD2G4I0"/>